<keyword evidence="2" id="KW-0784">Thiamine biosynthesis</keyword>
<proteinExistence type="predicted"/>
<gene>
    <name evidence="4" type="ORF">ACFQ3C_15495</name>
</gene>
<evidence type="ECO:0000256" key="1">
    <source>
        <dbReference type="ARBA" id="ARBA00004948"/>
    </source>
</evidence>
<dbReference type="PANTHER" id="PTHR20857">
    <property type="entry name" value="THIAMINE-PHOSPHATE PYROPHOSPHORYLASE"/>
    <property type="match status" value="1"/>
</dbReference>
<dbReference type="InterPro" id="IPR013785">
    <property type="entry name" value="Aldolase_TIM"/>
</dbReference>
<feature type="domain" description="Thiamine phosphate synthase/TenI" evidence="3">
    <location>
        <begin position="13"/>
        <end position="180"/>
    </location>
</feature>
<dbReference type="CDD" id="cd00564">
    <property type="entry name" value="TMP_TenI"/>
    <property type="match status" value="1"/>
</dbReference>
<dbReference type="Proteomes" id="UP001597151">
    <property type="component" value="Unassembled WGS sequence"/>
</dbReference>
<sequence length="211" mass="22775">MADTPDAPQQPQLYLITPPSFDLEVFPDLLARVLDAQDVACVRLALASKDEDNIARAADALREVTHARDVALVIERHVLMVERLGLDGVHLTDGARSVRKVRKDLGPDAIVGAFCGIQRHEGMTAGEAGADYVSFGPVGETPLGDGSRADLEIFEWWSEIIEVPVVAEGALTEDLIRTLAPITDFIALGDEIWSAADPVAELARLGRAMQI</sequence>
<comment type="pathway">
    <text evidence="1">Cofactor biosynthesis; thiamine diphosphate biosynthesis.</text>
</comment>
<keyword evidence="5" id="KW-1185">Reference proteome</keyword>
<dbReference type="InterPro" id="IPR036206">
    <property type="entry name" value="ThiamineP_synth_sf"/>
</dbReference>
<accession>A0ABW3TH76</accession>
<evidence type="ECO:0000256" key="2">
    <source>
        <dbReference type="ARBA" id="ARBA00022977"/>
    </source>
</evidence>
<evidence type="ECO:0000259" key="3">
    <source>
        <dbReference type="Pfam" id="PF02581"/>
    </source>
</evidence>
<dbReference type="PANTHER" id="PTHR20857:SF15">
    <property type="entry name" value="THIAMINE-PHOSPHATE SYNTHASE"/>
    <property type="match status" value="1"/>
</dbReference>
<dbReference type="Gene3D" id="3.20.20.70">
    <property type="entry name" value="Aldolase class I"/>
    <property type="match status" value="1"/>
</dbReference>
<evidence type="ECO:0000313" key="5">
    <source>
        <dbReference type="Proteomes" id="UP001597151"/>
    </source>
</evidence>
<reference evidence="5" key="1">
    <citation type="journal article" date="2019" name="Int. J. Syst. Evol. Microbiol.">
        <title>The Global Catalogue of Microorganisms (GCM) 10K type strain sequencing project: providing services to taxonomists for standard genome sequencing and annotation.</title>
        <authorList>
            <consortium name="The Broad Institute Genomics Platform"/>
            <consortium name="The Broad Institute Genome Sequencing Center for Infectious Disease"/>
            <person name="Wu L."/>
            <person name="Ma J."/>
        </authorList>
    </citation>
    <scope>NUCLEOTIDE SEQUENCE [LARGE SCALE GENOMIC DNA]</scope>
    <source>
        <strain evidence="5">CCUG 55328</strain>
    </source>
</reference>
<name>A0ABW3TH76_9RHOB</name>
<dbReference type="Pfam" id="PF02581">
    <property type="entry name" value="TMP-TENI"/>
    <property type="match status" value="1"/>
</dbReference>
<dbReference type="InterPro" id="IPR022998">
    <property type="entry name" value="ThiamineP_synth_TenI"/>
</dbReference>
<dbReference type="EMBL" id="JBHTKR010000006">
    <property type="protein sequence ID" value="MFD1196072.1"/>
    <property type="molecule type" value="Genomic_DNA"/>
</dbReference>
<organism evidence="4 5">
    <name type="scientific">Seohaeicola saemankumensis</name>
    <dbReference type="NCBI Taxonomy" id="481181"/>
    <lineage>
        <taxon>Bacteria</taxon>
        <taxon>Pseudomonadati</taxon>
        <taxon>Pseudomonadota</taxon>
        <taxon>Alphaproteobacteria</taxon>
        <taxon>Rhodobacterales</taxon>
        <taxon>Roseobacteraceae</taxon>
        <taxon>Seohaeicola</taxon>
    </lineage>
</organism>
<dbReference type="RefSeq" id="WP_380793649.1">
    <property type="nucleotide sequence ID" value="NZ_JBHTKR010000006.1"/>
</dbReference>
<dbReference type="SUPFAM" id="SSF51391">
    <property type="entry name" value="Thiamin phosphate synthase"/>
    <property type="match status" value="1"/>
</dbReference>
<comment type="caution">
    <text evidence="4">The sequence shown here is derived from an EMBL/GenBank/DDBJ whole genome shotgun (WGS) entry which is preliminary data.</text>
</comment>
<protein>
    <submittedName>
        <fullName evidence="4">Thiamine phosphate synthase</fullName>
    </submittedName>
</protein>
<evidence type="ECO:0000313" key="4">
    <source>
        <dbReference type="EMBL" id="MFD1196072.1"/>
    </source>
</evidence>